<evidence type="ECO:0000313" key="5">
    <source>
        <dbReference type="EMBL" id="AFZ80731.1"/>
    </source>
</evidence>
<organism evidence="5 6">
    <name type="scientific">Theileria equi strain WA</name>
    <dbReference type="NCBI Taxonomy" id="1537102"/>
    <lineage>
        <taxon>Eukaryota</taxon>
        <taxon>Sar</taxon>
        <taxon>Alveolata</taxon>
        <taxon>Apicomplexa</taxon>
        <taxon>Aconoidasida</taxon>
        <taxon>Piroplasmida</taxon>
        <taxon>Theileriidae</taxon>
        <taxon>Theileria</taxon>
    </lineage>
</organism>
<gene>
    <name evidence="5" type="ORF">BEWA_001380</name>
</gene>
<feature type="compositionally biased region" description="Basic and acidic residues" evidence="3">
    <location>
        <begin position="137"/>
        <end position="146"/>
    </location>
</feature>
<dbReference type="Gene3D" id="1.25.40.10">
    <property type="entry name" value="Tetratricopeptide repeat domain"/>
    <property type="match status" value="3"/>
</dbReference>
<dbReference type="PANTHER" id="PTHR47447">
    <property type="entry name" value="OS03G0856100 PROTEIN"/>
    <property type="match status" value="1"/>
</dbReference>
<accession>L0B0E1</accession>
<dbReference type="GeneID" id="15805349"/>
<reference evidence="5 6" key="1">
    <citation type="journal article" date="2012" name="BMC Genomics">
        <title>Comparative genomic analysis and phylogenetic position of Theileria equi.</title>
        <authorList>
            <person name="Kappmeyer L.S."/>
            <person name="Thiagarajan M."/>
            <person name="Herndon D.R."/>
            <person name="Ramsay J.D."/>
            <person name="Caler E."/>
            <person name="Djikeng A."/>
            <person name="Gillespie J.J."/>
            <person name="Lau A.O."/>
            <person name="Roalson E.H."/>
            <person name="Silva J.C."/>
            <person name="Silva M.G."/>
            <person name="Suarez C.E."/>
            <person name="Ueti M.W."/>
            <person name="Nene V.M."/>
            <person name="Mealey R.H."/>
            <person name="Knowles D.P."/>
            <person name="Brayton K.A."/>
        </authorList>
    </citation>
    <scope>NUCLEOTIDE SEQUENCE [LARGE SCALE GENOMIC DNA]</scope>
    <source>
        <strain evidence="5 6">WA</strain>
    </source>
</reference>
<dbReference type="Pfam" id="PF13812">
    <property type="entry name" value="PPR_3"/>
    <property type="match status" value="1"/>
</dbReference>
<feature type="region of interest" description="Disordered" evidence="3">
    <location>
        <begin position="111"/>
        <end position="154"/>
    </location>
</feature>
<keyword evidence="6" id="KW-1185">Reference proteome</keyword>
<dbReference type="Proteomes" id="UP000031512">
    <property type="component" value="Chromosome 3"/>
</dbReference>
<dbReference type="RefSeq" id="XP_004830397.1">
    <property type="nucleotide sequence ID" value="XM_004830340.1"/>
</dbReference>
<dbReference type="KEGG" id="beq:BEWA_001380"/>
<dbReference type="InterPro" id="IPR033443">
    <property type="entry name" value="PROP1-like_PPR_dom"/>
</dbReference>
<dbReference type="NCBIfam" id="TIGR00756">
    <property type="entry name" value="PPR"/>
    <property type="match status" value="2"/>
</dbReference>
<feature type="compositionally biased region" description="Basic and acidic residues" evidence="3">
    <location>
        <begin position="119"/>
        <end position="129"/>
    </location>
</feature>
<feature type="domain" description="PROP1-like PPR" evidence="4">
    <location>
        <begin position="304"/>
        <end position="451"/>
    </location>
</feature>
<evidence type="ECO:0000256" key="3">
    <source>
        <dbReference type="SAM" id="MobiDB-lite"/>
    </source>
</evidence>
<dbReference type="InterPro" id="IPR002885">
    <property type="entry name" value="PPR_rpt"/>
</dbReference>
<dbReference type="PANTHER" id="PTHR47447:SF24">
    <property type="entry name" value="PENTATRICOPEPTIDE REPEAT-CONTAINING PROTEIN"/>
    <property type="match status" value="1"/>
</dbReference>
<proteinExistence type="predicted"/>
<protein>
    <submittedName>
        <fullName evidence="5">Pentatricopeptide repeat domain-containing protein</fullName>
    </submittedName>
</protein>
<feature type="repeat" description="PPR" evidence="2">
    <location>
        <begin position="290"/>
        <end position="324"/>
    </location>
</feature>
<feature type="region of interest" description="Disordered" evidence="3">
    <location>
        <begin position="172"/>
        <end position="192"/>
    </location>
</feature>
<feature type="repeat" description="PPR" evidence="2">
    <location>
        <begin position="361"/>
        <end position="395"/>
    </location>
</feature>
<dbReference type="AlphaFoldDB" id="L0B0E1"/>
<dbReference type="VEuPathDB" id="PiroplasmaDB:BEWA_001380"/>
<dbReference type="InterPro" id="IPR011990">
    <property type="entry name" value="TPR-like_helical_dom_sf"/>
</dbReference>
<sequence>MRIPSLRKRPTRVVPASFTNIISGSRENDTITAESCEKDSVSDDSTNKTISQRPFITSIFGALEKVSHRETNTKPWDSSKLARLKSHQNNAFEFKIPPKNDDTNEIRQDIDLDPLGSHGQDDTISHCKSDNGSSEPSIHENTKDVSHNTTKKNSLKPKYQLNYIATIHSSDNDVSSEDVSDVTKDENGNVKGDLMSGRYSHLAQYRNESVRSLLEKGLSELEYFNLLIKERATNGELKDCLNILSELKERNIPLSTETYNNALIGCVKSKDPKTARYLFLCLRSDALPPDLRTYTLLIKTHMSSGDVSSAFSLYRKMEKEGIKADLVIFSVLIDGLISKGYISNAWRLYNYMRTWRLIEPDEVLFTIMIKGCVSTREAEKALTLYDEMLQLKKYPTCYTYGELIHCLSNRRDYFQKCFSLFNQMKAEEYQIPPQIIYYLLQACATCGNIRKAKEVFFEAKNLGIKVDEEMYILLIKTFAKQIGRDNMTENEKINSIRKVWEIVHTMSSNNMKVTTRLLNAIILVYENGNYYDYALDVLGHFSRFNAKPDYMTYFILLRMLGSKQKDPGRFFTLWTEAKVEIQPGKSLLCMALEMAILSKSAKKTLEILNEMYCAKVFPTPALMRKLYESGKKITQIHLMINNLVTLQRQLVFDEKTREKNMLQTYVDEHSLNTNRII</sequence>
<dbReference type="Pfam" id="PF17177">
    <property type="entry name" value="PPR_long"/>
    <property type="match status" value="1"/>
</dbReference>
<evidence type="ECO:0000259" key="4">
    <source>
        <dbReference type="Pfam" id="PF17177"/>
    </source>
</evidence>
<evidence type="ECO:0000256" key="2">
    <source>
        <dbReference type="PROSITE-ProRule" id="PRU00708"/>
    </source>
</evidence>
<dbReference type="EMBL" id="CP001670">
    <property type="protein sequence ID" value="AFZ80731.1"/>
    <property type="molecule type" value="Genomic_DNA"/>
</dbReference>
<keyword evidence="1" id="KW-0677">Repeat</keyword>
<dbReference type="PROSITE" id="PS51375">
    <property type="entry name" value="PPR"/>
    <property type="match status" value="2"/>
</dbReference>
<dbReference type="STRING" id="1537102.L0B0E1"/>
<dbReference type="eggNOG" id="KOG4197">
    <property type="taxonomic scope" value="Eukaryota"/>
</dbReference>
<dbReference type="OrthoDB" id="185373at2759"/>
<evidence type="ECO:0000313" key="6">
    <source>
        <dbReference type="Proteomes" id="UP000031512"/>
    </source>
</evidence>
<dbReference type="SUPFAM" id="SSF81901">
    <property type="entry name" value="HCP-like"/>
    <property type="match status" value="1"/>
</dbReference>
<evidence type="ECO:0000256" key="1">
    <source>
        <dbReference type="ARBA" id="ARBA00022737"/>
    </source>
</evidence>
<name>L0B0E1_THEEQ</name>